<proteinExistence type="inferred from homology"/>
<feature type="transmembrane region" description="Helical" evidence="9">
    <location>
        <begin position="12"/>
        <end position="36"/>
    </location>
</feature>
<dbReference type="GO" id="GO:0005886">
    <property type="term" value="C:plasma membrane"/>
    <property type="evidence" value="ECO:0007669"/>
    <property type="project" value="UniProtKB-SubCell"/>
</dbReference>
<keyword evidence="4 9" id="KW-0488">Methylation</keyword>
<dbReference type="Pfam" id="PF02501">
    <property type="entry name" value="T2SSI"/>
    <property type="match status" value="1"/>
</dbReference>
<evidence type="ECO:0000256" key="3">
    <source>
        <dbReference type="ARBA" id="ARBA00022475"/>
    </source>
</evidence>
<dbReference type="GO" id="GO:0015628">
    <property type="term" value="P:protein secretion by the type II secretion system"/>
    <property type="evidence" value="ECO:0007669"/>
    <property type="project" value="UniProtKB-UniRule"/>
</dbReference>
<keyword evidence="13" id="KW-1185">Reference proteome</keyword>
<dbReference type="InterPro" id="IPR003413">
    <property type="entry name" value="T2SS_GspI_C"/>
</dbReference>
<evidence type="ECO:0000256" key="6">
    <source>
        <dbReference type="ARBA" id="ARBA00022692"/>
    </source>
</evidence>
<dbReference type="NCBIfam" id="TIGR02532">
    <property type="entry name" value="IV_pilin_GFxxxE"/>
    <property type="match status" value="1"/>
</dbReference>
<evidence type="ECO:0000256" key="9">
    <source>
        <dbReference type="RuleBase" id="RU368030"/>
    </source>
</evidence>
<evidence type="ECO:0000256" key="4">
    <source>
        <dbReference type="ARBA" id="ARBA00022481"/>
    </source>
</evidence>
<dbReference type="EMBL" id="BLJN01000006">
    <property type="protein sequence ID" value="GFE83469.1"/>
    <property type="molecule type" value="Genomic_DNA"/>
</dbReference>
<protein>
    <recommendedName>
        <fullName evidence="9">Type II secretion system protein I</fullName>
        <shortName evidence="9">T2SS minor pseudopilin I</shortName>
    </recommendedName>
</protein>
<dbReference type="Gene3D" id="3.30.1300.30">
    <property type="entry name" value="GSPII I/J protein-like"/>
    <property type="match status" value="1"/>
</dbReference>
<evidence type="ECO:0000313" key="12">
    <source>
        <dbReference type="EMBL" id="GFE83469.1"/>
    </source>
</evidence>
<feature type="domain" description="Type II secretion system protein GspI C-terminal" evidence="11">
    <location>
        <begin position="50"/>
        <end position="128"/>
    </location>
</feature>
<evidence type="ECO:0000256" key="10">
    <source>
        <dbReference type="SAM" id="MobiDB-lite"/>
    </source>
</evidence>
<comment type="subcellular location">
    <subcellularLocation>
        <location evidence="1 9">Cell inner membrane</location>
        <topology evidence="1 9">Single-pass membrane protein</topology>
    </subcellularLocation>
</comment>
<dbReference type="AlphaFoldDB" id="A0A829YJT8"/>
<keyword evidence="5 9" id="KW-0997">Cell inner membrane</keyword>
<gene>
    <name evidence="12" type="ORF">GCM10011487_54690</name>
</gene>
<comment type="subunit">
    <text evidence="9">Type II secretion is composed of four main components: the outer membrane complex, the inner membrane complex, the cytoplasmic secretion ATPase and the periplasm-spanning pseudopilus.</text>
</comment>
<organism evidence="12 13">
    <name type="scientific">Steroidobacter agaridevorans</name>
    <dbReference type="NCBI Taxonomy" id="2695856"/>
    <lineage>
        <taxon>Bacteria</taxon>
        <taxon>Pseudomonadati</taxon>
        <taxon>Pseudomonadota</taxon>
        <taxon>Gammaproteobacteria</taxon>
        <taxon>Steroidobacterales</taxon>
        <taxon>Steroidobacteraceae</taxon>
        <taxon>Steroidobacter</taxon>
    </lineage>
</organism>
<evidence type="ECO:0000313" key="13">
    <source>
        <dbReference type="Proteomes" id="UP000445000"/>
    </source>
</evidence>
<comment type="caution">
    <text evidence="12">The sequence shown here is derived from an EMBL/GenBank/DDBJ whole genome shotgun (WGS) entry which is preliminary data.</text>
</comment>
<sequence length="191" mass="20869">MRAELSNRKRLAASGFTLIEVLVALVVVGLGMLAVIQTVSQTANNTSYIREKTIAHWIAMNQLTKVRLEPNAPAIDKSSDEVEMAGRDWRWTMEVKQTPVESIRRIEVSVRPSEAPEKSSLAYVTGFYGTAVAPPGVTQISWRGSQQQGGGQPGERRRDSETEPPPQQPQPEPGEPVNPEPDQPGGEDPSS</sequence>
<dbReference type="RefSeq" id="WP_161815084.1">
    <property type="nucleotide sequence ID" value="NZ_BLJN01000006.1"/>
</dbReference>
<keyword evidence="8 9" id="KW-0472">Membrane</keyword>
<feature type="compositionally biased region" description="Pro residues" evidence="10">
    <location>
        <begin position="163"/>
        <end position="182"/>
    </location>
</feature>
<evidence type="ECO:0000256" key="2">
    <source>
        <dbReference type="ARBA" id="ARBA00008358"/>
    </source>
</evidence>
<evidence type="ECO:0000256" key="5">
    <source>
        <dbReference type="ARBA" id="ARBA00022519"/>
    </source>
</evidence>
<feature type="region of interest" description="Disordered" evidence="10">
    <location>
        <begin position="141"/>
        <end position="191"/>
    </location>
</feature>
<dbReference type="GO" id="GO:0015627">
    <property type="term" value="C:type II protein secretion system complex"/>
    <property type="evidence" value="ECO:0007669"/>
    <property type="project" value="UniProtKB-UniRule"/>
</dbReference>
<dbReference type="PANTHER" id="PTHR38779:SF2">
    <property type="entry name" value="TYPE II SECRETION SYSTEM PROTEIN I-RELATED"/>
    <property type="match status" value="1"/>
</dbReference>
<dbReference type="Pfam" id="PF07963">
    <property type="entry name" value="N_methyl"/>
    <property type="match status" value="1"/>
</dbReference>
<dbReference type="InterPro" id="IPR012902">
    <property type="entry name" value="N_methyl_site"/>
</dbReference>
<dbReference type="PROSITE" id="PS00409">
    <property type="entry name" value="PROKAR_NTER_METHYL"/>
    <property type="match status" value="1"/>
</dbReference>
<dbReference type="InterPro" id="IPR010052">
    <property type="entry name" value="T2SS_protein-GspI"/>
</dbReference>
<comment type="function">
    <text evidence="9">Component of the type II secretion system required for the energy-dependent secretion of extracellular factors such as proteases and toxins from the periplasm.</text>
</comment>
<reference evidence="13" key="1">
    <citation type="submission" date="2020-01" db="EMBL/GenBank/DDBJ databases">
        <title>'Steroidobacter agaridevorans' sp. nov., agar-degrading bacteria isolated from rhizosphere soils.</title>
        <authorList>
            <person name="Ikenaga M."/>
            <person name="Kataoka M."/>
            <person name="Murouchi A."/>
            <person name="Katsuragi S."/>
            <person name="Sakai M."/>
        </authorList>
    </citation>
    <scope>NUCLEOTIDE SEQUENCE [LARGE SCALE GENOMIC DNA]</scope>
    <source>
        <strain evidence="13">YU21-B</strain>
    </source>
</reference>
<dbReference type="NCBIfam" id="TIGR01707">
    <property type="entry name" value="gspI"/>
    <property type="match status" value="1"/>
</dbReference>
<keyword evidence="7 9" id="KW-1133">Transmembrane helix</keyword>
<dbReference type="SUPFAM" id="SSF54523">
    <property type="entry name" value="Pili subunits"/>
    <property type="match status" value="1"/>
</dbReference>
<keyword evidence="6 9" id="KW-0812">Transmembrane</keyword>
<dbReference type="InterPro" id="IPR045584">
    <property type="entry name" value="Pilin-like"/>
</dbReference>
<evidence type="ECO:0000259" key="11">
    <source>
        <dbReference type="Pfam" id="PF02501"/>
    </source>
</evidence>
<name>A0A829YJT8_9GAMM</name>
<accession>A0A829YJT8</accession>
<comment type="PTM">
    <text evidence="9">Cleaved by prepilin peptidase.</text>
</comment>
<dbReference type="PANTHER" id="PTHR38779">
    <property type="entry name" value="TYPE II SECRETION SYSTEM PROTEIN I-RELATED"/>
    <property type="match status" value="1"/>
</dbReference>
<dbReference type="Proteomes" id="UP000445000">
    <property type="component" value="Unassembled WGS sequence"/>
</dbReference>
<evidence type="ECO:0000256" key="1">
    <source>
        <dbReference type="ARBA" id="ARBA00004377"/>
    </source>
</evidence>
<keyword evidence="3" id="KW-1003">Cell membrane</keyword>
<comment type="similarity">
    <text evidence="2 9">Belongs to the GSP I family.</text>
</comment>
<evidence type="ECO:0000256" key="7">
    <source>
        <dbReference type="ARBA" id="ARBA00022989"/>
    </source>
</evidence>
<evidence type="ECO:0000256" key="8">
    <source>
        <dbReference type="ARBA" id="ARBA00023136"/>
    </source>
</evidence>